<evidence type="ECO:0000313" key="3">
    <source>
        <dbReference type="Proteomes" id="UP000308713"/>
    </source>
</evidence>
<dbReference type="Proteomes" id="UP000308713">
    <property type="component" value="Unassembled WGS sequence"/>
</dbReference>
<accession>A0A5C4SEX3</accession>
<dbReference type="CDD" id="cd00118">
    <property type="entry name" value="LysM"/>
    <property type="match status" value="1"/>
</dbReference>
<dbReference type="InterPro" id="IPR018392">
    <property type="entry name" value="LysM"/>
</dbReference>
<dbReference type="SUPFAM" id="SSF54106">
    <property type="entry name" value="LysM domain"/>
    <property type="match status" value="1"/>
</dbReference>
<dbReference type="Gene3D" id="3.10.350.10">
    <property type="entry name" value="LysM domain"/>
    <property type="match status" value="1"/>
</dbReference>
<dbReference type="Pfam" id="PF01476">
    <property type="entry name" value="LysM"/>
    <property type="match status" value="1"/>
</dbReference>
<dbReference type="OrthoDB" id="370541at2"/>
<name>A0A5C4SEX3_9FLAO</name>
<proteinExistence type="predicted"/>
<feature type="domain" description="LysM" evidence="1">
    <location>
        <begin position="74"/>
        <end position="123"/>
    </location>
</feature>
<dbReference type="AlphaFoldDB" id="A0A5C4SEX3"/>
<dbReference type="PROSITE" id="PS51782">
    <property type="entry name" value="LYSM"/>
    <property type="match status" value="1"/>
</dbReference>
<dbReference type="RefSeq" id="WP_139698728.1">
    <property type="nucleotide sequence ID" value="NZ_CP074074.1"/>
</dbReference>
<keyword evidence="3" id="KW-1185">Reference proteome</keyword>
<reference evidence="2 3" key="1">
    <citation type="submission" date="2019-05" db="EMBL/GenBank/DDBJ databases">
        <title>Tamlana fucoidanivorans sp. nov., isolated from the surface of algae collected from Fujian province in China.</title>
        <authorList>
            <person name="Li J."/>
        </authorList>
    </citation>
    <scope>NUCLEOTIDE SEQUENCE [LARGE SCALE GENOMIC DNA]</scope>
    <source>
        <strain evidence="2 3">CW2-9</strain>
    </source>
</reference>
<dbReference type="EMBL" id="VDCS01000018">
    <property type="protein sequence ID" value="TNJ41532.1"/>
    <property type="molecule type" value="Genomic_DNA"/>
</dbReference>
<protein>
    <submittedName>
        <fullName evidence="2">LysM peptidoglycan-binding domain-containing protein</fullName>
    </submittedName>
</protein>
<evidence type="ECO:0000313" key="2">
    <source>
        <dbReference type="EMBL" id="TNJ41532.1"/>
    </source>
</evidence>
<evidence type="ECO:0000259" key="1">
    <source>
        <dbReference type="PROSITE" id="PS51782"/>
    </source>
</evidence>
<organism evidence="2 3">
    <name type="scientific">Allotamlana fucoidanivorans</name>
    <dbReference type="NCBI Taxonomy" id="2583814"/>
    <lineage>
        <taxon>Bacteria</taxon>
        <taxon>Pseudomonadati</taxon>
        <taxon>Bacteroidota</taxon>
        <taxon>Flavobacteriia</taxon>
        <taxon>Flavobacteriales</taxon>
        <taxon>Flavobacteriaceae</taxon>
        <taxon>Allotamlana</taxon>
    </lineage>
</organism>
<dbReference type="PANTHER" id="PTHR34700:SF4">
    <property type="entry name" value="PHAGE-LIKE ELEMENT PBSX PROTEIN XKDP"/>
    <property type="match status" value="1"/>
</dbReference>
<dbReference type="PANTHER" id="PTHR34700">
    <property type="entry name" value="POTASSIUM BINDING PROTEIN KBP"/>
    <property type="match status" value="1"/>
</dbReference>
<dbReference type="InterPro" id="IPR052196">
    <property type="entry name" value="Bact_Kbp"/>
</dbReference>
<comment type="caution">
    <text evidence="2">The sequence shown here is derived from an EMBL/GenBank/DDBJ whole genome shotgun (WGS) entry which is preliminary data.</text>
</comment>
<dbReference type="InterPro" id="IPR036779">
    <property type="entry name" value="LysM_dom_sf"/>
</dbReference>
<gene>
    <name evidence="2" type="ORF">FGF67_15770</name>
</gene>
<sequence length="126" mass="14138">MTAKSKYQPVLDLGESLNIQNGDVKEEDGKLKVWGTAKTPYEKNLLWDKIKEIGGENPSDIMADIKVADASVFHRHTVKSGETLGKIAKQYYGNASKYQEIFKANSDILKNPDLIYPDQELIIPNL</sequence>
<dbReference type="SMART" id="SM00257">
    <property type="entry name" value="LysM"/>
    <property type="match status" value="1"/>
</dbReference>